<evidence type="ECO:0000313" key="3">
    <source>
        <dbReference type="Proteomes" id="UP000275048"/>
    </source>
</evidence>
<proteinExistence type="predicted"/>
<dbReference type="Proteomes" id="UP000275048">
    <property type="component" value="Unassembled WGS sequence"/>
</dbReference>
<dbReference type="OrthoDB" id="4775025at2"/>
<reference evidence="2 3" key="1">
    <citation type="submission" date="2018-10" db="EMBL/GenBank/DDBJ databases">
        <title>Isolation, diversity and antibacterial activity of antinobacteria from the wheat rhizosphere soil.</title>
        <authorList>
            <person name="Sun T."/>
        </authorList>
    </citation>
    <scope>NUCLEOTIDE SEQUENCE [LARGE SCALE GENOMIC DNA]</scope>
    <source>
        <strain evidence="2 3">SJ-23</strain>
    </source>
</reference>
<comment type="caution">
    <text evidence="2">The sequence shown here is derived from an EMBL/GenBank/DDBJ whole genome shotgun (WGS) entry which is preliminary data.</text>
</comment>
<gene>
    <name evidence="2" type="ORF">EDM22_12365</name>
</gene>
<name>A0A3M8A8D2_9MICO</name>
<dbReference type="Gene3D" id="2.160.20.80">
    <property type="entry name" value="E3 ubiquitin-protein ligase SopA"/>
    <property type="match status" value="1"/>
</dbReference>
<evidence type="ECO:0000256" key="1">
    <source>
        <dbReference type="SAM" id="MobiDB-lite"/>
    </source>
</evidence>
<sequence length="356" mass="40041">MRPSDLRARWQTPRGRPLQVAAVGWLLGRTSRPIGLGNVEGRVDLRGLTFPGAEPGGVVGSGGLSAITRDWVPTIRRGRWRKLDLSYSRLSQIRFFDSAISDCVFDGAECRDWRMWRTKLTDSSFTRTDLRESALGTWQQGAGNTWRGIRFDGADLRDGVFWGAAFTDCAFIDCRLRGVQFEQCELHRCEFQGDLRDVLFDCRQLPGKREVGPLKSVDFREARFEDVEFRGSRFEPALLPHDVKPIRNYPSVARQIVALLANESSTEARIAVAILVESLRMPGREDSVAVYNRGDYLRYGGEPLAALMDDALERVGADTSVEGRRWKRPIGRRSRADRSVARPGAEGGTRTLLDHL</sequence>
<dbReference type="InterPro" id="IPR051082">
    <property type="entry name" value="Pentapeptide-BTB/POZ_domain"/>
</dbReference>
<protein>
    <submittedName>
        <fullName evidence="2">Pentapeptide repeat-containing protein</fullName>
    </submittedName>
</protein>
<dbReference type="RefSeq" id="WP_122937371.1">
    <property type="nucleotide sequence ID" value="NZ_JBHSNT010000098.1"/>
</dbReference>
<organism evidence="2 3">
    <name type="scientific">Agromyces tardus</name>
    <dbReference type="NCBI Taxonomy" id="2583849"/>
    <lineage>
        <taxon>Bacteria</taxon>
        <taxon>Bacillati</taxon>
        <taxon>Actinomycetota</taxon>
        <taxon>Actinomycetes</taxon>
        <taxon>Micrococcales</taxon>
        <taxon>Microbacteriaceae</taxon>
        <taxon>Agromyces</taxon>
    </lineage>
</organism>
<evidence type="ECO:0000313" key="2">
    <source>
        <dbReference type="EMBL" id="RNB47418.1"/>
    </source>
</evidence>
<dbReference type="Pfam" id="PF00805">
    <property type="entry name" value="Pentapeptide"/>
    <property type="match status" value="1"/>
</dbReference>
<dbReference type="PANTHER" id="PTHR14136">
    <property type="entry name" value="BTB_POZ DOMAIN-CONTAINING PROTEIN KCTD9"/>
    <property type="match status" value="1"/>
</dbReference>
<accession>A0A3M8A8D2</accession>
<feature type="region of interest" description="Disordered" evidence="1">
    <location>
        <begin position="332"/>
        <end position="356"/>
    </location>
</feature>
<keyword evidence="3" id="KW-1185">Reference proteome</keyword>
<dbReference type="EMBL" id="RHHB01000025">
    <property type="protein sequence ID" value="RNB47418.1"/>
    <property type="molecule type" value="Genomic_DNA"/>
</dbReference>
<dbReference type="InterPro" id="IPR001646">
    <property type="entry name" value="5peptide_repeat"/>
</dbReference>
<dbReference type="PANTHER" id="PTHR14136:SF17">
    <property type="entry name" value="BTB_POZ DOMAIN-CONTAINING PROTEIN KCTD9"/>
    <property type="match status" value="1"/>
</dbReference>
<dbReference type="SUPFAM" id="SSF141571">
    <property type="entry name" value="Pentapeptide repeat-like"/>
    <property type="match status" value="1"/>
</dbReference>
<dbReference type="AlphaFoldDB" id="A0A3M8A8D2"/>